<comment type="caution">
    <text evidence="2">The sequence shown here is derived from an EMBL/GenBank/DDBJ whole genome shotgun (WGS) entry which is preliminary data.</text>
</comment>
<dbReference type="AlphaFoldDB" id="A0A5C4T1R5"/>
<evidence type="ECO:0000313" key="2">
    <source>
        <dbReference type="EMBL" id="TNJ62974.1"/>
    </source>
</evidence>
<sequence>MMRTKRFRTAFILLMGLMLTLGMSGSAFASWGGTVIYSPLQGTIGSPATYVDGVYWAQASTTTHFSITVLDPSTNDVLFATPILAQSEPPGSTYGSYAIPAEDLLYLPSWTASQLAVTTWRYGSSGWELVGTDSTYVVF</sequence>
<evidence type="ECO:0000256" key="1">
    <source>
        <dbReference type="SAM" id="SignalP"/>
    </source>
</evidence>
<feature type="chain" id="PRO_5023132372" evidence="1">
    <location>
        <begin position="30"/>
        <end position="139"/>
    </location>
</feature>
<keyword evidence="1" id="KW-0732">Signal</keyword>
<gene>
    <name evidence="2" type="ORF">FE784_27855</name>
</gene>
<dbReference type="Proteomes" id="UP000307943">
    <property type="component" value="Unassembled WGS sequence"/>
</dbReference>
<reference evidence="2 3" key="1">
    <citation type="submission" date="2019-05" db="EMBL/GenBank/DDBJ databases">
        <title>We sequenced the genome of Paenibacillus hemerocallicola KCTC 33185 for further insight into its adaptation and study the phylogeny of Paenibacillus.</title>
        <authorList>
            <person name="Narsing Rao M.P."/>
        </authorList>
    </citation>
    <scope>NUCLEOTIDE SEQUENCE [LARGE SCALE GENOMIC DNA]</scope>
    <source>
        <strain evidence="2 3">KCTC 33185</strain>
    </source>
</reference>
<organism evidence="2 3">
    <name type="scientific">Paenibacillus hemerocallicola</name>
    <dbReference type="NCBI Taxonomy" id="1172614"/>
    <lineage>
        <taxon>Bacteria</taxon>
        <taxon>Bacillati</taxon>
        <taxon>Bacillota</taxon>
        <taxon>Bacilli</taxon>
        <taxon>Bacillales</taxon>
        <taxon>Paenibacillaceae</taxon>
        <taxon>Paenibacillus</taxon>
    </lineage>
</organism>
<feature type="signal peptide" evidence="1">
    <location>
        <begin position="1"/>
        <end position="29"/>
    </location>
</feature>
<keyword evidence="3" id="KW-1185">Reference proteome</keyword>
<proteinExistence type="predicted"/>
<protein>
    <submittedName>
        <fullName evidence="2">Uncharacterized protein</fullName>
    </submittedName>
</protein>
<accession>A0A5C4T1R5</accession>
<name>A0A5C4T1R5_9BACL</name>
<dbReference type="EMBL" id="VDCQ01000050">
    <property type="protein sequence ID" value="TNJ62974.1"/>
    <property type="molecule type" value="Genomic_DNA"/>
</dbReference>
<evidence type="ECO:0000313" key="3">
    <source>
        <dbReference type="Proteomes" id="UP000307943"/>
    </source>
</evidence>